<protein>
    <submittedName>
        <fullName evidence="1">Uncharacterized protein</fullName>
    </submittedName>
</protein>
<organism evidence="1">
    <name type="scientific">marine sediment metagenome</name>
    <dbReference type="NCBI Taxonomy" id="412755"/>
    <lineage>
        <taxon>unclassified sequences</taxon>
        <taxon>metagenomes</taxon>
        <taxon>ecological metagenomes</taxon>
    </lineage>
</organism>
<comment type="caution">
    <text evidence="1">The sequence shown here is derived from an EMBL/GenBank/DDBJ whole genome shotgun (WGS) entry which is preliminary data.</text>
</comment>
<dbReference type="EMBL" id="LAZR01018156">
    <property type="protein sequence ID" value="KKL97491.1"/>
    <property type="molecule type" value="Genomic_DNA"/>
</dbReference>
<reference evidence="1" key="1">
    <citation type="journal article" date="2015" name="Nature">
        <title>Complex archaea that bridge the gap between prokaryotes and eukaryotes.</title>
        <authorList>
            <person name="Spang A."/>
            <person name="Saw J.H."/>
            <person name="Jorgensen S.L."/>
            <person name="Zaremba-Niedzwiedzka K."/>
            <person name="Martijn J."/>
            <person name="Lind A.E."/>
            <person name="van Eijk R."/>
            <person name="Schleper C."/>
            <person name="Guy L."/>
            <person name="Ettema T.J."/>
        </authorList>
    </citation>
    <scope>NUCLEOTIDE SEQUENCE</scope>
</reference>
<proteinExistence type="predicted"/>
<sequence length="119" mass="13114">MSTDYMTVLRGGLDEDNLGKLLALANPRLHRFVADAVERDHLEGNDYLKCIITAVGSIIESTYSHTLTITVPRLAYRALPIGFEDGMALYSIEANVFHDSSSGYPLDITVRNNTVALLN</sequence>
<accession>A0A0F9H3F1</accession>
<evidence type="ECO:0000313" key="1">
    <source>
        <dbReference type="EMBL" id="KKL97491.1"/>
    </source>
</evidence>
<dbReference type="AlphaFoldDB" id="A0A0F9H3F1"/>
<name>A0A0F9H3F1_9ZZZZ</name>
<gene>
    <name evidence="1" type="ORF">LCGC14_1833960</name>
</gene>